<reference evidence="7" key="1">
    <citation type="submission" date="2020-01" db="EMBL/GenBank/DDBJ databases">
        <title>Genome Sequencing of Three Apophysomyces-Like Fungal Strains Confirms a Novel Fungal Genus in the Mucoromycota with divergent Burkholderia-like Endosymbiotic Bacteria.</title>
        <authorList>
            <person name="Stajich J.E."/>
            <person name="Macias A.M."/>
            <person name="Carter-House D."/>
            <person name="Lovett B."/>
            <person name="Kasson L.R."/>
            <person name="Berry K."/>
            <person name="Grigoriev I."/>
            <person name="Chang Y."/>
            <person name="Spatafora J."/>
            <person name="Kasson M.T."/>
        </authorList>
    </citation>
    <scope>NUCLEOTIDE SEQUENCE</scope>
    <source>
        <strain evidence="7">NRRL A-21654</strain>
    </source>
</reference>
<dbReference type="InterPro" id="IPR000873">
    <property type="entry name" value="AMP-dep_synth/lig_dom"/>
</dbReference>
<evidence type="ECO:0000256" key="1">
    <source>
        <dbReference type="ARBA" id="ARBA00006432"/>
    </source>
</evidence>
<evidence type="ECO:0000313" key="7">
    <source>
        <dbReference type="EMBL" id="KAF7723242.1"/>
    </source>
</evidence>
<evidence type="ECO:0000256" key="4">
    <source>
        <dbReference type="ARBA" id="ARBA00022840"/>
    </source>
</evidence>
<dbReference type="Gene3D" id="3.40.50.12780">
    <property type="entry name" value="N-terminal domain of ligase-like"/>
    <property type="match status" value="1"/>
</dbReference>
<evidence type="ECO:0000256" key="3">
    <source>
        <dbReference type="ARBA" id="ARBA00022741"/>
    </source>
</evidence>
<dbReference type="EMBL" id="JABAYA010000159">
    <property type="protein sequence ID" value="KAF7723242.1"/>
    <property type="molecule type" value="Genomic_DNA"/>
</dbReference>
<dbReference type="GO" id="GO:0005524">
    <property type="term" value="F:ATP binding"/>
    <property type="evidence" value="ECO:0007669"/>
    <property type="project" value="UniProtKB-KW"/>
</dbReference>
<sequence>MQQQYSIEVGPKVPGETPIRRSILAPDELMTVPAQGVETLFDILRYSASLYQDRRAFGYRKLEKEFKQEKQIVKVVNGVEKKETKTWSYFQLSPYHYYTYAEAFTLTQTLGSGLKKLGLKPGDKMEIFASTSVEWMLMAHGAFSQAVTIVTAYDTLGPDGLKHSLNESGASLCFINGDQLPILDNILTDCPHVRHIIYRGEPAKDALENLKNRVDTLISFDDLRRLGEEHKDATPTRPKSEDIACIMYTSGSTGDPKGVILTHGNVVAAIAGVCRMLQHLVEAEDSMMAYLPLAHVLEFLVENLCIFLGLTLGYGTIRTLTDASVRNCHGDIRAFSPSIMTGVPQVWETIRKTVLGKVVERGPRIEKIFFGAIEFKSMLQNWGLPTGVLDKVVFKDVKKQLGGRLRYALSGGAPLSSETQRFLSLAACPILGGYGMTESMCSVMAPEQFAYGEVGAPVPCVEVKLVDVPEAGYLCTNEPRAQGEIWIRGPSITSGYFKREDETREALTEDGWLRTGDIGEWTERGTLRVIDRKKNLVKLSNGEYIALEKLESIYKTSVVVENMCVYADSLYPKPVALVVPIEAQLRQMVAERHPDLKDKDWEALCEDKAARVLVLQVLQAQAKKGGLKGTEIIQDVWLCKDLWTSEMGLLTAAQKLKRRDIHTYYATQLKAMIEKC</sequence>
<dbReference type="InterPro" id="IPR042099">
    <property type="entry name" value="ANL_N_sf"/>
</dbReference>
<protein>
    <submittedName>
        <fullName evidence="7">Long-chain fatty acid-CoA ligase</fullName>
    </submittedName>
</protein>
<dbReference type="SUPFAM" id="SSF56801">
    <property type="entry name" value="Acetyl-CoA synthetase-like"/>
    <property type="match status" value="1"/>
</dbReference>
<proteinExistence type="inferred from homology"/>
<keyword evidence="4" id="KW-0067">ATP-binding</keyword>
<dbReference type="OrthoDB" id="1700726at2759"/>
<keyword evidence="2 7" id="KW-0436">Ligase</keyword>
<dbReference type="InterPro" id="IPR020845">
    <property type="entry name" value="AMP-binding_CS"/>
</dbReference>
<comment type="similarity">
    <text evidence="1">Belongs to the ATP-dependent AMP-binding enzyme family.</text>
</comment>
<comment type="caution">
    <text evidence="7">The sequence shown here is derived from an EMBL/GenBank/DDBJ whole genome shotgun (WGS) entry which is preliminary data.</text>
</comment>
<dbReference type="AlphaFoldDB" id="A0A8H7ERD4"/>
<evidence type="ECO:0000313" key="8">
    <source>
        <dbReference type="Proteomes" id="UP000605846"/>
    </source>
</evidence>
<organism evidence="7 8">
    <name type="scientific">Apophysomyces ossiformis</name>
    <dbReference type="NCBI Taxonomy" id="679940"/>
    <lineage>
        <taxon>Eukaryota</taxon>
        <taxon>Fungi</taxon>
        <taxon>Fungi incertae sedis</taxon>
        <taxon>Mucoromycota</taxon>
        <taxon>Mucoromycotina</taxon>
        <taxon>Mucoromycetes</taxon>
        <taxon>Mucorales</taxon>
        <taxon>Mucorineae</taxon>
        <taxon>Mucoraceae</taxon>
        <taxon>Apophysomyces</taxon>
    </lineage>
</organism>
<feature type="domain" description="AMP-dependent synthetase/ligase" evidence="6">
    <location>
        <begin position="90"/>
        <end position="497"/>
    </location>
</feature>
<dbReference type="PANTHER" id="PTHR43272">
    <property type="entry name" value="LONG-CHAIN-FATTY-ACID--COA LIGASE"/>
    <property type="match status" value="1"/>
</dbReference>
<keyword evidence="8" id="KW-1185">Reference proteome</keyword>
<comment type="catalytic activity">
    <reaction evidence="5">
        <text>a long-chain fatty acid + ATP + CoA = a long-chain fatty acyl-CoA + AMP + diphosphate</text>
        <dbReference type="Rhea" id="RHEA:15421"/>
        <dbReference type="ChEBI" id="CHEBI:30616"/>
        <dbReference type="ChEBI" id="CHEBI:33019"/>
        <dbReference type="ChEBI" id="CHEBI:57287"/>
        <dbReference type="ChEBI" id="CHEBI:57560"/>
        <dbReference type="ChEBI" id="CHEBI:83139"/>
        <dbReference type="ChEBI" id="CHEBI:456215"/>
        <dbReference type="EC" id="6.2.1.3"/>
    </reaction>
</comment>
<keyword evidence="3" id="KW-0547">Nucleotide-binding</keyword>
<dbReference type="GO" id="GO:0035336">
    <property type="term" value="P:long-chain fatty-acyl-CoA metabolic process"/>
    <property type="evidence" value="ECO:0007669"/>
    <property type="project" value="TreeGrafter"/>
</dbReference>
<accession>A0A8H7ERD4</accession>
<dbReference type="PROSITE" id="PS00455">
    <property type="entry name" value="AMP_BINDING"/>
    <property type="match status" value="1"/>
</dbReference>
<dbReference type="PANTHER" id="PTHR43272:SF83">
    <property type="entry name" value="ACYL-COA SYNTHETASE LONG-CHAIN, ISOFORM J"/>
    <property type="match status" value="1"/>
</dbReference>
<dbReference type="GO" id="GO:0004467">
    <property type="term" value="F:long-chain fatty acid-CoA ligase activity"/>
    <property type="evidence" value="ECO:0007669"/>
    <property type="project" value="UniProtKB-EC"/>
</dbReference>
<evidence type="ECO:0000256" key="2">
    <source>
        <dbReference type="ARBA" id="ARBA00022598"/>
    </source>
</evidence>
<dbReference type="GO" id="GO:0005783">
    <property type="term" value="C:endoplasmic reticulum"/>
    <property type="evidence" value="ECO:0007669"/>
    <property type="project" value="TreeGrafter"/>
</dbReference>
<dbReference type="Pfam" id="PF00501">
    <property type="entry name" value="AMP-binding"/>
    <property type="match status" value="1"/>
</dbReference>
<evidence type="ECO:0000259" key="6">
    <source>
        <dbReference type="Pfam" id="PF00501"/>
    </source>
</evidence>
<dbReference type="GO" id="GO:0005886">
    <property type="term" value="C:plasma membrane"/>
    <property type="evidence" value="ECO:0007669"/>
    <property type="project" value="TreeGrafter"/>
</dbReference>
<evidence type="ECO:0000256" key="5">
    <source>
        <dbReference type="ARBA" id="ARBA00036813"/>
    </source>
</evidence>
<name>A0A8H7ERD4_9FUNG</name>
<dbReference type="GO" id="GO:0005811">
    <property type="term" value="C:lipid droplet"/>
    <property type="evidence" value="ECO:0007669"/>
    <property type="project" value="TreeGrafter"/>
</dbReference>
<gene>
    <name evidence="7" type="primary">FAA4_3</name>
    <name evidence="7" type="ORF">EC973_002180</name>
</gene>
<dbReference type="Proteomes" id="UP000605846">
    <property type="component" value="Unassembled WGS sequence"/>
</dbReference>